<feature type="non-terminal residue" evidence="2">
    <location>
        <position position="374"/>
    </location>
</feature>
<gene>
    <name evidence="2" type="ORF">AVDCRST_MAG51-1645</name>
</gene>
<name>A0A6J4PN27_9BURK</name>
<organism evidence="2">
    <name type="scientific">uncultured Ramlibacter sp</name>
    <dbReference type="NCBI Taxonomy" id="260755"/>
    <lineage>
        <taxon>Bacteria</taxon>
        <taxon>Pseudomonadati</taxon>
        <taxon>Pseudomonadota</taxon>
        <taxon>Betaproteobacteria</taxon>
        <taxon>Burkholderiales</taxon>
        <taxon>Comamonadaceae</taxon>
        <taxon>Ramlibacter</taxon>
        <taxon>environmental samples</taxon>
    </lineage>
</organism>
<dbReference type="GO" id="GO:0003868">
    <property type="term" value="F:4-hydroxyphenylpyruvate dioxygenase activity"/>
    <property type="evidence" value="ECO:0007669"/>
    <property type="project" value="UniProtKB-EC"/>
</dbReference>
<protein>
    <submittedName>
        <fullName evidence="2">4-hydroxyphenylpyruvate dioxygenase</fullName>
        <ecNumber evidence="2">1.13.11.27</ecNumber>
    </submittedName>
</protein>
<feature type="region of interest" description="Disordered" evidence="1">
    <location>
        <begin position="112"/>
        <end position="192"/>
    </location>
</feature>
<dbReference type="EMBL" id="CADCUX010000349">
    <property type="protein sequence ID" value="CAA9414890.1"/>
    <property type="molecule type" value="Genomic_DNA"/>
</dbReference>
<keyword evidence="2" id="KW-0670">Pyruvate</keyword>
<sequence length="374" mass="41153">DCCCTRSFCLGQPHGHGRLRVHRIRGARSQGDGRIVRAHGVPADRAPPPQGCDPVPPGRHQLHRQRGAGFVRPALRPAARAEHLRHRLPGPGCQGGLRAGGVPGRLGVCRRRRPGRAEHPGHQGHRRQPDLPGGPLARQERRHGRRHRQHRLLRRGLRAAARRHGPGGAGSARLRADHHRPPDPQRAPRAHAGVGGVLRAAVQLPRGALLRHRRPGHRRQEQGHDQPLRQDPHPDQRGRQRQGRADPGVPGQVPRRGHPAHRAGVDRPVRHGRCPADGRCQAAGHQRDLLRAAAASHPRPGRGHRRAAATQHPGRRASRRAAAADLQREPARADLLRVHPAQGQRRLRRRQLQGPVRDHGAGPDAPRRADRTGL</sequence>
<evidence type="ECO:0000313" key="2">
    <source>
        <dbReference type="EMBL" id="CAA9414890.1"/>
    </source>
</evidence>
<feature type="compositionally biased region" description="Basic and acidic residues" evidence="1">
    <location>
        <begin position="326"/>
        <end position="337"/>
    </location>
</feature>
<feature type="compositionally biased region" description="Basic residues" evidence="1">
    <location>
        <begin position="299"/>
        <end position="319"/>
    </location>
</feature>
<dbReference type="EC" id="1.13.11.27" evidence="2"/>
<accession>A0A6J4PN27</accession>
<feature type="compositionally biased region" description="Basic and acidic residues" evidence="1">
    <location>
        <begin position="356"/>
        <end position="374"/>
    </location>
</feature>
<feature type="non-terminal residue" evidence="2">
    <location>
        <position position="1"/>
    </location>
</feature>
<feature type="compositionally biased region" description="Basic residues" evidence="1">
    <location>
        <begin position="140"/>
        <end position="165"/>
    </location>
</feature>
<feature type="region of interest" description="Disordered" evidence="1">
    <location>
        <begin position="205"/>
        <end position="374"/>
    </location>
</feature>
<reference evidence="2" key="1">
    <citation type="submission" date="2020-02" db="EMBL/GenBank/DDBJ databases">
        <authorList>
            <person name="Meier V. D."/>
        </authorList>
    </citation>
    <scope>NUCLEOTIDE SEQUENCE</scope>
    <source>
        <strain evidence="2">AVDCRST_MAG51</strain>
    </source>
</reference>
<feature type="compositionally biased region" description="Basic and acidic residues" evidence="1">
    <location>
        <begin position="218"/>
        <end position="238"/>
    </location>
</feature>
<evidence type="ECO:0000256" key="1">
    <source>
        <dbReference type="SAM" id="MobiDB-lite"/>
    </source>
</evidence>
<keyword evidence="2" id="KW-0560">Oxidoreductase</keyword>
<keyword evidence="2" id="KW-0223">Dioxygenase</keyword>
<proteinExistence type="predicted"/>
<dbReference type="AlphaFoldDB" id="A0A6J4PN27"/>